<dbReference type="AlphaFoldDB" id="M2TMB3"/>
<dbReference type="EMBL" id="KB445637">
    <property type="protein sequence ID" value="EMD69867.1"/>
    <property type="molecule type" value="Genomic_DNA"/>
</dbReference>
<organism evidence="1 2">
    <name type="scientific">Cochliobolus sativus (strain ND90Pr / ATCC 201652)</name>
    <name type="common">Common root rot and spot blotch fungus</name>
    <name type="synonym">Bipolaris sorokiniana</name>
    <dbReference type="NCBI Taxonomy" id="665912"/>
    <lineage>
        <taxon>Eukaryota</taxon>
        <taxon>Fungi</taxon>
        <taxon>Dikarya</taxon>
        <taxon>Ascomycota</taxon>
        <taxon>Pezizomycotina</taxon>
        <taxon>Dothideomycetes</taxon>
        <taxon>Pleosporomycetidae</taxon>
        <taxon>Pleosporales</taxon>
        <taxon>Pleosporineae</taxon>
        <taxon>Pleosporaceae</taxon>
        <taxon>Bipolaris</taxon>
    </lineage>
</organism>
<evidence type="ECO:0000313" key="1">
    <source>
        <dbReference type="EMBL" id="EMD69867.1"/>
    </source>
</evidence>
<protein>
    <submittedName>
        <fullName evidence="1">Uncharacterized protein</fullName>
    </submittedName>
</protein>
<reference evidence="1 2" key="1">
    <citation type="journal article" date="2012" name="PLoS Pathog.">
        <title>Diverse lifestyles and strategies of plant pathogenesis encoded in the genomes of eighteen Dothideomycetes fungi.</title>
        <authorList>
            <person name="Ohm R.A."/>
            <person name="Feau N."/>
            <person name="Henrissat B."/>
            <person name="Schoch C.L."/>
            <person name="Horwitz B.A."/>
            <person name="Barry K.W."/>
            <person name="Condon B.J."/>
            <person name="Copeland A.C."/>
            <person name="Dhillon B."/>
            <person name="Glaser F."/>
            <person name="Hesse C.N."/>
            <person name="Kosti I."/>
            <person name="LaButti K."/>
            <person name="Lindquist E.A."/>
            <person name="Lucas S."/>
            <person name="Salamov A.A."/>
            <person name="Bradshaw R.E."/>
            <person name="Ciuffetti L."/>
            <person name="Hamelin R.C."/>
            <person name="Kema G.H.J."/>
            <person name="Lawrence C."/>
            <person name="Scott J.A."/>
            <person name="Spatafora J.W."/>
            <person name="Turgeon B.G."/>
            <person name="de Wit P.J.G.M."/>
            <person name="Zhong S."/>
            <person name="Goodwin S.B."/>
            <person name="Grigoriev I.V."/>
        </authorList>
    </citation>
    <scope>NUCLEOTIDE SEQUENCE [LARGE SCALE GENOMIC DNA]</scope>
    <source>
        <strain evidence="2">ND90Pr / ATCC 201652</strain>
    </source>
</reference>
<dbReference type="HOGENOM" id="CLU_3112145_0_0_1"/>
<reference evidence="2" key="2">
    <citation type="journal article" date="2013" name="PLoS Genet.">
        <title>Comparative genome structure, secondary metabolite, and effector coding capacity across Cochliobolus pathogens.</title>
        <authorList>
            <person name="Condon B.J."/>
            <person name="Leng Y."/>
            <person name="Wu D."/>
            <person name="Bushley K.E."/>
            <person name="Ohm R.A."/>
            <person name="Otillar R."/>
            <person name="Martin J."/>
            <person name="Schackwitz W."/>
            <person name="Grimwood J."/>
            <person name="MohdZainudin N."/>
            <person name="Xue C."/>
            <person name="Wang R."/>
            <person name="Manning V.A."/>
            <person name="Dhillon B."/>
            <person name="Tu Z.J."/>
            <person name="Steffenson B.J."/>
            <person name="Salamov A."/>
            <person name="Sun H."/>
            <person name="Lowry S."/>
            <person name="LaButti K."/>
            <person name="Han J."/>
            <person name="Copeland A."/>
            <person name="Lindquist E."/>
            <person name="Barry K."/>
            <person name="Schmutz J."/>
            <person name="Baker S.E."/>
            <person name="Ciuffetti L.M."/>
            <person name="Grigoriev I.V."/>
            <person name="Zhong S."/>
            <person name="Turgeon B.G."/>
        </authorList>
    </citation>
    <scope>NUCLEOTIDE SEQUENCE [LARGE SCALE GENOMIC DNA]</scope>
    <source>
        <strain evidence="2">ND90Pr / ATCC 201652</strain>
    </source>
</reference>
<proteinExistence type="predicted"/>
<dbReference type="RefSeq" id="XP_007695067.1">
    <property type="nucleotide sequence ID" value="XM_007696877.1"/>
</dbReference>
<sequence>NLKRLNKLEEKAIVRRILKESIREFASTKANIYVIANKLLYKREGNPISKN</sequence>
<dbReference type="GeneID" id="19140584"/>
<name>M2TMB3_COCSN</name>
<accession>M2TMB3</accession>
<feature type="non-terminal residue" evidence="1">
    <location>
        <position position="1"/>
    </location>
</feature>
<dbReference type="OrthoDB" id="10363766at2759"/>
<keyword evidence="2" id="KW-1185">Reference proteome</keyword>
<gene>
    <name evidence="1" type="ORF">COCSADRAFT_76812</name>
</gene>
<dbReference type="Proteomes" id="UP000016934">
    <property type="component" value="Unassembled WGS sequence"/>
</dbReference>
<dbReference type="KEGG" id="bsc:COCSADRAFT_76812"/>
<evidence type="ECO:0000313" key="2">
    <source>
        <dbReference type="Proteomes" id="UP000016934"/>
    </source>
</evidence>